<reference evidence="2" key="1">
    <citation type="journal article" date="2018" name="BMC Genomics">
        <title>Genomic insights into host adaptation between the wheat stripe rust pathogen (Puccinia striiformis f. sp. tritici) and the barley stripe rust pathogen (Puccinia striiformis f. sp. hordei).</title>
        <authorList>
            <person name="Xia C."/>
            <person name="Wang M."/>
            <person name="Yin C."/>
            <person name="Cornejo O.E."/>
            <person name="Hulbert S.H."/>
            <person name="Chen X."/>
        </authorList>
    </citation>
    <scope>NUCLEOTIDE SEQUENCE [LARGE SCALE GENOMIC DNA]</scope>
    <source>
        <strain evidence="2">93-210</strain>
    </source>
</reference>
<reference evidence="2" key="2">
    <citation type="journal article" date="2018" name="Mol. Plant Microbe Interact.">
        <title>Genome sequence resources for the wheat stripe rust pathogen (Puccinia striiformis f. sp. tritici) and the barley stripe rust pathogen (Puccinia striiformis f. sp. hordei).</title>
        <authorList>
            <person name="Xia C."/>
            <person name="Wang M."/>
            <person name="Yin C."/>
            <person name="Cornejo O.E."/>
            <person name="Hulbert S.H."/>
            <person name="Chen X."/>
        </authorList>
    </citation>
    <scope>NUCLEOTIDE SEQUENCE [LARGE SCALE GENOMIC DNA]</scope>
    <source>
        <strain evidence="2">93-210</strain>
    </source>
</reference>
<organism evidence="1 2">
    <name type="scientific">Puccinia striiformis f. sp. tritici</name>
    <dbReference type="NCBI Taxonomy" id="168172"/>
    <lineage>
        <taxon>Eukaryota</taxon>
        <taxon>Fungi</taxon>
        <taxon>Dikarya</taxon>
        <taxon>Basidiomycota</taxon>
        <taxon>Pucciniomycotina</taxon>
        <taxon>Pucciniomycetes</taxon>
        <taxon>Pucciniales</taxon>
        <taxon>Pucciniaceae</taxon>
        <taxon>Puccinia</taxon>
    </lineage>
</organism>
<keyword evidence="2" id="KW-1185">Reference proteome</keyword>
<protein>
    <submittedName>
        <fullName evidence="1">Uncharacterized protein</fullName>
    </submittedName>
</protein>
<dbReference type="EMBL" id="CM045868">
    <property type="protein sequence ID" value="KAI7957569.1"/>
    <property type="molecule type" value="Genomic_DNA"/>
</dbReference>
<evidence type="ECO:0000313" key="2">
    <source>
        <dbReference type="Proteomes" id="UP001060170"/>
    </source>
</evidence>
<proteinExistence type="predicted"/>
<sequence>MNPRVARDIQTKIQEIQTSSTNACDWLCNTGQGLLAEDIANGTENIRAGVLKKCKYYDDLKEVMAVQANAYPRDMVDSRSDLVPHLLGEDEPDPNEEDRPNPQLASLTGHNANFDESDSDNPREPSTVWNEK</sequence>
<gene>
    <name evidence="1" type="ORF">MJO28_004664</name>
</gene>
<dbReference type="Proteomes" id="UP001060170">
    <property type="component" value="Chromosome 4"/>
</dbReference>
<comment type="caution">
    <text evidence="1">The sequence shown here is derived from an EMBL/GenBank/DDBJ whole genome shotgun (WGS) entry which is preliminary data.</text>
</comment>
<reference evidence="1 2" key="3">
    <citation type="journal article" date="2022" name="Microbiol. Spectr.">
        <title>Folding features and dynamics of 3D genome architecture in plant fungal pathogens.</title>
        <authorList>
            <person name="Xia C."/>
        </authorList>
    </citation>
    <scope>NUCLEOTIDE SEQUENCE [LARGE SCALE GENOMIC DNA]</scope>
    <source>
        <strain evidence="1 2">93-210</strain>
    </source>
</reference>
<accession>A0ACC0ERW3</accession>
<name>A0ACC0ERW3_9BASI</name>
<evidence type="ECO:0000313" key="1">
    <source>
        <dbReference type="EMBL" id="KAI7957569.1"/>
    </source>
</evidence>